<dbReference type="EMBL" id="CP103300">
    <property type="protein sequence ID" value="UYM17416.1"/>
    <property type="molecule type" value="Genomic_DNA"/>
</dbReference>
<evidence type="ECO:0000313" key="2">
    <source>
        <dbReference type="EMBL" id="UYM17416.1"/>
    </source>
</evidence>
<keyword evidence="2" id="KW-0482">Metalloprotease</keyword>
<evidence type="ECO:0000259" key="1">
    <source>
        <dbReference type="Pfam" id="PF02517"/>
    </source>
</evidence>
<dbReference type="InterPro" id="IPR003675">
    <property type="entry name" value="Rce1/LyrA-like_dom"/>
</dbReference>
<dbReference type="GO" id="GO:0008237">
    <property type="term" value="F:metallopeptidase activity"/>
    <property type="evidence" value="ECO:0007669"/>
    <property type="project" value="UniProtKB-KW"/>
</dbReference>
<reference evidence="2" key="1">
    <citation type="submission" date="2022-10" db="EMBL/GenBank/DDBJ databases">
        <title>Completed Genome Sequence of two octocoral isolated bacterium, Endozoicomonas euniceicola EF212T and Endozoicomonas gorgoniicola PS125T.</title>
        <authorList>
            <person name="Chiou Y.-J."/>
            <person name="Chen Y.-H."/>
        </authorList>
    </citation>
    <scope>NUCLEOTIDE SEQUENCE</scope>
    <source>
        <strain evidence="2">EF212</strain>
    </source>
</reference>
<name>A0ABY6GZH4_9GAMM</name>
<gene>
    <name evidence="2" type="ORF">NX720_05715</name>
</gene>
<accession>A0ABY6GZH4</accession>
<dbReference type="Pfam" id="PF02517">
    <property type="entry name" value="Rce1-like"/>
    <property type="match status" value="1"/>
</dbReference>
<keyword evidence="2" id="KW-0645">Protease</keyword>
<protein>
    <submittedName>
        <fullName evidence="2">CPBP family intramembrane metalloprotease</fullName>
    </submittedName>
</protein>
<organism evidence="2 3">
    <name type="scientific">Endozoicomonas euniceicola</name>
    <dbReference type="NCBI Taxonomy" id="1234143"/>
    <lineage>
        <taxon>Bacteria</taxon>
        <taxon>Pseudomonadati</taxon>
        <taxon>Pseudomonadota</taxon>
        <taxon>Gammaproteobacteria</taxon>
        <taxon>Oceanospirillales</taxon>
        <taxon>Endozoicomonadaceae</taxon>
        <taxon>Endozoicomonas</taxon>
    </lineage>
</organism>
<sequence length="253" mass="27378">MKLSPILQKLKDAIFTDPTGNEQKPEASTIKILMAAGCAGLFYQEPTYSLHESLTSKALRWTLYAGVYGAGTEIIRRQHTENIFQQVILGAGTGALVRATGLHASAALSYVFFDMDKIVRHGTGGSAPRPPSSITNSGLQDAIIEEAFFRGVLQNVLEVIFLRLWTSKEDKWKAEKLSTLLAGTLFALAHLAVPKPSLHQVACAFYGGLVLGEVYRKHGLLAAISAHAAVNLMNFTPTELFDYASEALGKALS</sequence>
<keyword evidence="2" id="KW-0378">Hydrolase</keyword>
<feature type="domain" description="CAAX prenyl protease 2/Lysostaphin resistance protein A-like" evidence="1">
    <location>
        <begin position="138"/>
        <end position="233"/>
    </location>
</feature>
<keyword evidence="3" id="KW-1185">Reference proteome</keyword>
<proteinExistence type="predicted"/>
<dbReference type="Proteomes" id="UP001163255">
    <property type="component" value="Chromosome"/>
</dbReference>
<evidence type="ECO:0000313" key="3">
    <source>
        <dbReference type="Proteomes" id="UP001163255"/>
    </source>
</evidence>
<dbReference type="RefSeq" id="WP_262599988.1">
    <property type="nucleotide sequence ID" value="NZ_CP103300.1"/>
</dbReference>